<keyword evidence="4" id="KW-1185">Reference proteome</keyword>
<evidence type="ECO:0000256" key="1">
    <source>
        <dbReference type="SAM" id="Phobius"/>
    </source>
</evidence>
<gene>
    <name evidence="2" type="ORF">DEACI_4137</name>
    <name evidence="3" type="ORF">DEACI_4145</name>
</gene>
<sequence>MSVYQVLTLAISFAALVLSILKFAKDFREKQK</sequence>
<reference evidence="3" key="1">
    <citation type="submission" date="2014-11" db="EMBL/GenBank/DDBJ databases">
        <authorList>
            <person name="Hornung B.V."/>
        </authorList>
    </citation>
    <scope>NUCLEOTIDE SEQUENCE</scope>
    <source>
        <strain evidence="3">INE</strain>
    </source>
</reference>
<protein>
    <recommendedName>
        <fullName evidence="5">Holin-like toxin</fullName>
    </recommendedName>
</protein>
<keyword evidence="1" id="KW-0472">Membrane</keyword>
<proteinExistence type="predicted"/>
<keyword evidence="1" id="KW-1133">Transmembrane helix</keyword>
<dbReference type="EMBL" id="CDGJ01000137">
    <property type="protein sequence ID" value="CEJ09660.1"/>
    <property type="molecule type" value="Genomic_DNA"/>
</dbReference>
<name>A0A8S0WRH9_9FIRM</name>
<reference evidence="2" key="2">
    <citation type="submission" date="2020-01" db="EMBL/GenBank/DDBJ databases">
        <authorList>
            <person name="Hornung B."/>
        </authorList>
    </citation>
    <scope>NUCLEOTIDE SEQUENCE</scope>
    <source>
        <strain evidence="2">PacBioINE</strain>
    </source>
</reference>
<dbReference type="Proteomes" id="UP001071230">
    <property type="component" value="Unassembled WGS sequence"/>
</dbReference>
<accession>A0A8S0WRH9</accession>
<dbReference type="InterPro" id="IPR031616">
    <property type="entry name" value="BsrE-like"/>
</dbReference>
<organism evidence="2">
    <name type="scientific">Acididesulfobacillus acetoxydans</name>
    <dbReference type="NCBI Taxonomy" id="1561005"/>
    <lineage>
        <taxon>Bacteria</taxon>
        <taxon>Bacillati</taxon>
        <taxon>Bacillota</taxon>
        <taxon>Clostridia</taxon>
        <taxon>Eubacteriales</taxon>
        <taxon>Peptococcaceae</taxon>
        <taxon>Acididesulfobacillus</taxon>
    </lineage>
</organism>
<feature type="transmembrane region" description="Helical" evidence="1">
    <location>
        <begin position="6"/>
        <end position="24"/>
    </location>
</feature>
<evidence type="ECO:0008006" key="5">
    <source>
        <dbReference type="Google" id="ProtNLM"/>
    </source>
</evidence>
<dbReference type="Pfam" id="PF16935">
    <property type="entry name" value="Hol_Tox"/>
    <property type="match status" value="1"/>
</dbReference>
<dbReference type="RefSeq" id="WP_372503704.1">
    <property type="nucleotide sequence ID" value="NZ_CDGJ01000137.1"/>
</dbReference>
<evidence type="ECO:0000313" key="3">
    <source>
        <dbReference type="EMBL" id="CEJ09660.1"/>
    </source>
</evidence>
<dbReference type="EMBL" id="LR746496">
    <property type="protein sequence ID" value="CAA7603314.1"/>
    <property type="molecule type" value="Genomic_DNA"/>
</dbReference>
<dbReference type="KEGG" id="aacx:DEACI_4137"/>
<keyword evidence="1" id="KW-0812">Transmembrane</keyword>
<evidence type="ECO:0000313" key="4">
    <source>
        <dbReference type="Proteomes" id="UP001071230"/>
    </source>
</evidence>
<evidence type="ECO:0000313" key="2">
    <source>
        <dbReference type="EMBL" id="CAA7603314.1"/>
    </source>
</evidence>
<dbReference type="Proteomes" id="UP000836597">
    <property type="component" value="Chromosome"/>
</dbReference>
<dbReference type="AlphaFoldDB" id="A0A8S0WRH9"/>